<feature type="transmembrane region" description="Helical" evidence="25">
    <location>
        <begin position="104"/>
        <end position="127"/>
    </location>
</feature>
<evidence type="ECO:0000256" key="16">
    <source>
        <dbReference type="ARBA" id="ARBA00044900"/>
    </source>
</evidence>
<comment type="catalytic activity">
    <reaction evidence="12">
        <text>L-lysyl-L-alpha-amino acid(out) = L-lysyl-L-alpha-amino acid(in)</text>
        <dbReference type="Rhea" id="RHEA:79387"/>
        <dbReference type="ChEBI" id="CHEBI:229965"/>
    </reaction>
</comment>
<evidence type="ECO:0000256" key="2">
    <source>
        <dbReference type="ARBA" id="ARBA00008335"/>
    </source>
</evidence>
<feature type="transmembrane region" description="Helical" evidence="25">
    <location>
        <begin position="205"/>
        <end position="229"/>
    </location>
</feature>
<feature type="transmembrane region" description="Helical" evidence="25">
    <location>
        <begin position="493"/>
        <end position="514"/>
    </location>
</feature>
<comment type="catalytic activity">
    <reaction evidence="20">
        <text>L-lysyl-glycine(out) = L-lysyl-glycine(in)</text>
        <dbReference type="Rhea" id="RHEA:79407"/>
        <dbReference type="ChEBI" id="CHEBI:191202"/>
    </reaction>
</comment>
<evidence type="ECO:0000256" key="1">
    <source>
        <dbReference type="ARBA" id="ARBA00004155"/>
    </source>
</evidence>
<comment type="catalytic activity">
    <reaction evidence="8">
        <text>L-lysyl-L-alanine(out) = L-lysyl-L-alanine(in)</text>
        <dbReference type="Rhea" id="RHEA:79399"/>
        <dbReference type="ChEBI" id="CHEBI:229954"/>
    </reaction>
</comment>
<name>A0A5J4N6C0_9TREM</name>
<evidence type="ECO:0000256" key="4">
    <source>
        <dbReference type="ARBA" id="ARBA00022692"/>
    </source>
</evidence>
<feature type="transmembrane region" description="Helical" evidence="25">
    <location>
        <begin position="79"/>
        <end position="97"/>
    </location>
</feature>
<dbReference type="Proteomes" id="UP000324629">
    <property type="component" value="Unassembled WGS sequence"/>
</dbReference>
<evidence type="ECO:0000256" key="6">
    <source>
        <dbReference type="ARBA" id="ARBA00023136"/>
    </source>
</evidence>
<evidence type="ECO:0000256" key="11">
    <source>
        <dbReference type="ARBA" id="ARBA00044884"/>
    </source>
</evidence>
<dbReference type="Gene3D" id="1.20.1250.20">
    <property type="entry name" value="MFS general substrate transporter like domains"/>
    <property type="match status" value="2"/>
</dbReference>
<gene>
    <name evidence="27" type="ORF">DEA37_0007330</name>
</gene>
<dbReference type="InterPro" id="IPR036259">
    <property type="entry name" value="MFS_trans_sf"/>
</dbReference>
<dbReference type="CDD" id="cd17340">
    <property type="entry name" value="MFS_MFSD1"/>
    <property type="match status" value="1"/>
</dbReference>
<dbReference type="PANTHER" id="PTHR23512:SF3">
    <property type="entry name" value="MAJOR FACILITATOR SUPERFAMILY DOMAIN-CONTAINING PROTEIN 1"/>
    <property type="match status" value="1"/>
</dbReference>
<reference evidence="27" key="1">
    <citation type="journal article" date="2019" name="Gigascience">
        <title>Whole-genome sequence of the oriental lung fluke Paragonimus westermani.</title>
        <authorList>
            <person name="Oey H."/>
            <person name="Zakrzewski M."/>
            <person name="Narain K."/>
            <person name="Devi K.R."/>
            <person name="Agatsuma T."/>
            <person name="Nawaratna S."/>
            <person name="Gobert G.N."/>
            <person name="Jones M.K."/>
            <person name="Ragan M.A."/>
            <person name="McManus D.P."/>
            <person name="Krause L."/>
        </authorList>
    </citation>
    <scope>NUCLEOTIDE SEQUENCE [LARGE SCALE GENOMIC DNA]</scope>
    <source>
        <strain evidence="27">IND2009</strain>
    </source>
</reference>
<dbReference type="EMBL" id="QNGE01007389">
    <property type="protein sequence ID" value="KAA3671053.1"/>
    <property type="molecule type" value="Genomic_DNA"/>
</dbReference>
<comment type="catalytic activity">
    <reaction evidence="15">
        <text>L-arginyl-L-alpha-amino acid(out) = L-arginyl-L-alpha-amino acid(in)</text>
        <dbReference type="Rhea" id="RHEA:79371"/>
        <dbReference type="ChEBI" id="CHEBI:84315"/>
    </reaction>
</comment>
<comment type="catalytic activity">
    <reaction evidence="18">
        <text>L-histidyl-L-alpha-amino acid(out) = L-histidyl-L-alpha-amino acid(in)</text>
        <dbReference type="Rhea" id="RHEA:79379"/>
        <dbReference type="ChEBI" id="CHEBI:229964"/>
    </reaction>
</comment>
<feature type="transmembrane region" description="Helical" evidence="25">
    <location>
        <begin position="276"/>
        <end position="302"/>
    </location>
</feature>
<comment type="catalytic activity">
    <reaction evidence="13">
        <text>L-alpha-aminoacyl-L-lysine(out) = L-alpha-aminoacyl-L-lysine(in)</text>
        <dbReference type="Rhea" id="RHEA:79383"/>
        <dbReference type="ChEBI" id="CHEBI:229966"/>
    </reaction>
</comment>
<evidence type="ECO:0000256" key="10">
    <source>
        <dbReference type="ARBA" id="ARBA00044881"/>
    </source>
</evidence>
<dbReference type="InterPro" id="IPR052187">
    <property type="entry name" value="MFSD1"/>
</dbReference>
<evidence type="ECO:0000256" key="17">
    <source>
        <dbReference type="ARBA" id="ARBA00044903"/>
    </source>
</evidence>
<comment type="catalytic activity">
    <reaction evidence="17">
        <text>L-arginyl-glycine(out) = L-arginyl-glycine(in)</text>
        <dbReference type="Rhea" id="RHEA:79391"/>
        <dbReference type="ChEBI" id="CHEBI:229955"/>
    </reaction>
</comment>
<dbReference type="PROSITE" id="PS50850">
    <property type="entry name" value="MFS"/>
    <property type="match status" value="1"/>
</dbReference>
<dbReference type="SUPFAM" id="SSF103473">
    <property type="entry name" value="MFS general substrate transporter"/>
    <property type="match status" value="1"/>
</dbReference>
<evidence type="ECO:0000256" key="25">
    <source>
        <dbReference type="SAM" id="Phobius"/>
    </source>
</evidence>
<comment type="catalytic activity">
    <reaction evidence="19">
        <text>L-alanyl-L-lysine(out) = L-alanyl-L-lysine(in)</text>
        <dbReference type="Rhea" id="RHEA:79415"/>
        <dbReference type="ChEBI" id="CHEBI:192470"/>
    </reaction>
</comment>
<evidence type="ECO:0000256" key="23">
    <source>
        <dbReference type="ARBA" id="ARBA00045709"/>
    </source>
</evidence>
<evidence type="ECO:0000313" key="27">
    <source>
        <dbReference type="EMBL" id="KAA3671053.1"/>
    </source>
</evidence>
<feature type="transmembrane region" description="Helical" evidence="25">
    <location>
        <begin position="402"/>
        <end position="424"/>
    </location>
</feature>
<keyword evidence="5 25" id="KW-1133">Transmembrane helix</keyword>
<evidence type="ECO:0000259" key="26">
    <source>
        <dbReference type="PROSITE" id="PS50850"/>
    </source>
</evidence>
<evidence type="ECO:0000256" key="15">
    <source>
        <dbReference type="ARBA" id="ARBA00044899"/>
    </source>
</evidence>
<dbReference type="InterPro" id="IPR020846">
    <property type="entry name" value="MFS_dom"/>
</dbReference>
<comment type="subcellular location">
    <subcellularLocation>
        <location evidence="1">Lysosome membrane</location>
        <topology evidence="1">Multi-pass membrane protein</topology>
    </subcellularLocation>
</comment>
<proteinExistence type="inferred from homology"/>
<evidence type="ECO:0000256" key="14">
    <source>
        <dbReference type="ARBA" id="ARBA00044898"/>
    </source>
</evidence>
<comment type="catalytic activity">
    <reaction evidence="10">
        <text>L-alpha-aminoacyl-L-arginine(out) = L-alpha-aminoacyl-L-arginine(in)</text>
        <dbReference type="Rhea" id="RHEA:79367"/>
        <dbReference type="ChEBI" id="CHEBI:229968"/>
    </reaction>
</comment>
<comment type="catalytic activity">
    <reaction evidence="9">
        <text>L-histidyl-glycine(out) = L-histidyl-glycine(in)</text>
        <dbReference type="Rhea" id="RHEA:79395"/>
        <dbReference type="ChEBI" id="CHEBI:229957"/>
    </reaction>
</comment>
<dbReference type="GO" id="GO:0005765">
    <property type="term" value="C:lysosomal membrane"/>
    <property type="evidence" value="ECO:0007669"/>
    <property type="project" value="UniProtKB-SubCell"/>
</dbReference>
<evidence type="ECO:0000313" key="28">
    <source>
        <dbReference type="Proteomes" id="UP000324629"/>
    </source>
</evidence>
<feature type="transmembrane region" description="Helical" evidence="25">
    <location>
        <begin position="369"/>
        <end position="390"/>
    </location>
</feature>
<comment type="caution">
    <text evidence="27">The sequence shown here is derived from an EMBL/GenBank/DDBJ whole genome shotgun (WGS) entry which is preliminary data.</text>
</comment>
<evidence type="ECO:0000256" key="19">
    <source>
        <dbReference type="ARBA" id="ARBA00044919"/>
    </source>
</evidence>
<evidence type="ECO:0000256" key="7">
    <source>
        <dbReference type="ARBA" id="ARBA00023228"/>
    </source>
</evidence>
<comment type="catalytic activity">
    <reaction evidence="11">
        <text>L-alpha-aminoacyl-L-histidine(out) = L-alpha-aminoacyl-L-histidine(in)</text>
        <dbReference type="Rhea" id="RHEA:79375"/>
        <dbReference type="ChEBI" id="CHEBI:229967"/>
    </reaction>
</comment>
<comment type="catalytic activity">
    <reaction evidence="14">
        <text>L-aspartyl-L-lysine(out) = L-aspartyl-L-lysine(in)</text>
        <dbReference type="Rhea" id="RHEA:79411"/>
        <dbReference type="ChEBI" id="CHEBI:229953"/>
    </reaction>
</comment>
<evidence type="ECO:0000256" key="21">
    <source>
        <dbReference type="ARBA" id="ARBA00044985"/>
    </source>
</evidence>
<dbReference type="Pfam" id="PF07690">
    <property type="entry name" value="MFS_1"/>
    <property type="match status" value="1"/>
</dbReference>
<dbReference type="InterPro" id="IPR011701">
    <property type="entry name" value="MFS"/>
</dbReference>
<keyword evidence="3" id="KW-0813">Transport</keyword>
<evidence type="ECO:0000256" key="8">
    <source>
        <dbReference type="ARBA" id="ARBA00044876"/>
    </source>
</evidence>
<comment type="function">
    <text evidence="23">Lysosomal dipeptide uniporter that selectively exports lysine, arginine or histidine-containing dipeptides with a net positive charge from the lysosome lumen into the cytosol. Could play a role in a specific type of protein O-glycosylation indirectly regulating macrophages migration and tissue invasion. Also essential for liver homeostasis.</text>
</comment>
<dbReference type="GO" id="GO:0022857">
    <property type="term" value="F:transmembrane transporter activity"/>
    <property type="evidence" value="ECO:0007669"/>
    <property type="project" value="InterPro"/>
</dbReference>
<keyword evidence="28" id="KW-1185">Reference proteome</keyword>
<keyword evidence="4 25" id="KW-0812">Transmembrane</keyword>
<dbReference type="AlphaFoldDB" id="A0A5J4N6C0"/>
<dbReference type="PANTHER" id="PTHR23512">
    <property type="entry name" value="MAJOR FACILITATOR SUPERFAMILY DOMAIN-CONTAINING PROTEIN 1"/>
    <property type="match status" value="1"/>
</dbReference>
<evidence type="ECO:0000256" key="13">
    <source>
        <dbReference type="ARBA" id="ARBA00044893"/>
    </source>
</evidence>
<protein>
    <recommendedName>
        <fullName evidence="21">Lysosomal dipeptide transporter MFSD1</fullName>
    </recommendedName>
    <alternativeName>
        <fullName evidence="22">Major facilitator superfamily domain-containing protein 1</fullName>
    </alternativeName>
</protein>
<evidence type="ECO:0000256" key="18">
    <source>
        <dbReference type="ARBA" id="ARBA00044912"/>
    </source>
</evidence>
<keyword evidence="6 25" id="KW-0472">Membrane</keyword>
<feature type="transmembrane region" description="Helical" evidence="25">
    <location>
        <begin position="436"/>
        <end position="454"/>
    </location>
</feature>
<evidence type="ECO:0000256" key="22">
    <source>
        <dbReference type="ARBA" id="ARBA00045018"/>
    </source>
</evidence>
<feature type="transmembrane region" description="Helical" evidence="25">
    <location>
        <begin position="37"/>
        <end position="59"/>
    </location>
</feature>
<evidence type="ECO:0000256" key="20">
    <source>
        <dbReference type="ARBA" id="ARBA00044924"/>
    </source>
</evidence>
<comment type="subunit">
    <text evidence="24">Homodimer. Interacts with lysosomal protein GLMP (via lumenal domain); the interaction starts while both proteins are still in the endoplasmic reticulum and is required for stabilization of MFSD1 in lysosomes but has no direct effect on its targeting to lysosomes or transporter activity.</text>
</comment>
<evidence type="ECO:0000256" key="9">
    <source>
        <dbReference type="ARBA" id="ARBA00044878"/>
    </source>
</evidence>
<evidence type="ECO:0000256" key="3">
    <source>
        <dbReference type="ARBA" id="ARBA00022448"/>
    </source>
</evidence>
<feature type="transmembrane region" description="Helical" evidence="25">
    <location>
        <begin position="342"/>
        <end position="363"/>
    </location>
</feature>
<comment type="catalytic activity">
    <reaction evidence="16">
        <text>L-lysyl-L-lysine(out) = L-lysyl-L-lysine(in)</text>
        <dbReference type="Rhea" id="RHEA:79403"/>
        <dbReference type="ChEBI" id="CHEBI:229956"/>
    </reaction>
</comment>
<comment type="similarity">
    <text evidence="2">Belongs to the major facilitator superfamily.</text>
</comment>
<feature type="domain" description="Major facilitator superfamily (MFS) profile" evidence="26">
    <location>
        <begin position="36"/>
        <end position="458"/>
    </location>
</feature>
<organism evidence="27 28">
    <name type="scientific">Paragonimus westermani</name>
    <dbReference type="NCBI Taxonomy" id="34504"/>
    <lineage>
        <taxon>Eukaryota</taxon>
        <taxon>Metazoa</taxon>
        <taxon>Spiralia</taxon>
        <taxon>Lophotrochozoa</taxon>
        <taxon>Platyhelminthes</taxon>
        <taxon>Trematoda</taxon>
        <taxon>Digenea</taxon>
        <taxon>Plagiorchiida</taxon>
        <taxon>Troglotremata</taxon>
        <taxon>Troglotrematidae</taxon>
        <taxon>Paragonimus</taxon>
    </lineage>
</organism>
<evidence type="ECO:0000256" key="24">
    <source>
        <dbReference type="ARBA" id="ARBA00046376"/>
    </source>
</evidence>
<evidence type="ECO:0000256" key="5">
    <source>
        <dbReference type="ARBA" id="ARBA00022989"/>
    </source>
</evidence>
<feature type="transmembrane region" description="Helical" evidence="25">
    <location>
        <begin position="314"/>
        <end position="335"/>
    </location>
</feature>
<accession>A0A5J4N6C0</accession>
<keyword evidence="7" id="KW-0458">Lysosome</keyword>
<evidence type="ECO:0000256" key="12">
    <source>
        <dbReference type="ARBA" id="ARBA00044891"/>
    </source>
</evidence>
<sequence>MEASTSHESQENDLDSDLPHGCGASLACDPRRRLHRYLMLFFICFLSFGDYFCYDTPAAMQNLMVRDLDLTATEFMNLYAWYSWPNVILCFVGGYLIDRVFGIALGAIIFSLCVLTGQIMFGVGALVRSVGLMYFARFVFGIGGESLGVTQNTYTSDWFPPTELNFVFGLQLSMARVGSTVSMNTMQLIYKSIGERLGITGHKRLGAALLVAAVCCVYSTGCTLILAYFTRRAKRILKAHNAILAAKEAEASGENDSHVEVVKLISPRDILHFPKAIWIICVICVSYYVTVFPFVSLGLVFFQRKFYLSVTDAAVVNSLIYILSAVASPVFGAAIDFTGRNLHWVLTSVLLTLFCHLCFAFAGSALPPVVIMVLMGLAYSILASSLWPLVAHLLPVHQRGTAYGLMQAVQNLGLGTVAIFAGFLVDTKVRFDCLPLLLLLLSLLLLLLYSVLVLREPPPTALKLVLSQSGHNLKESFHLHVFKTVGYHKKRSHCIATLPYSYYTIIVFVSWLPFST</sequence>